<gene>
    <name evidence="4" type="ORF">BIV23_03560</name>
</gene>
<comment type="caution">
    <text evidence="4">The sequence shown here is derived from an EMBL/GenBank/DDBJ whole genome shotgun (WGS) entry which is preliminary data.</text>
</comment>
<keyword evidence="1" id="KW-0547">Nucleotide-binding</keyword>
<proteinExistence type="predicted"/>
<evidence type="ECO:0000313" key="5">
    <source>
        <dbReference type="Proteomes" id="UP000179642"/>
    </source>
</evidence>
<protein>
    <submittedName>
        <fullName evidence="4">Uncharacterized protein</fullName>
    </submittedName>
</protein>
<keyword evidence="5" id="KW-1185">Reference proteome</keyword>
<evidence type="ECO:0000256" key="2">
    <source>
        <dbReference type="ARBA" id="ARBA00022840"/>
    </source>
</evidence>
<name>A0A1S2QN50_9ACTN</name>
<keyword evidence="2" id="KW-0067">ATP-binding</keyword>
<evidence type="ECO:0000256" key="3">
    <source>
        <dbReference type="ARBA" id="ARBA00023186"/>
    </source>
</evidence>
<sequence>MVSVLEGGEPTVITNTGGARTAPSVVAFSKIAASAEGGQVAGRGPALGDGVLCGHGGELAGAGRVGDRCGVAPREGVGVAGDPQVCADAKAAFLGRQA</sequence>
<dbReference type="Pfam" id="PF00012">
    <property type="entry name" value="HSP70"/>
    <property type="match status" value="1"/>
</dbReference>
<accession>A0A1S2QN50</accession>
<reference evidence="4 5" key="1">
    <citation type="submission" date="2016-10" db="EMBL/GenBank/DDBJ databases">
        <title>Genome sequence of Streptomyces sp. MUSC 1.</title>
        <authorList>
            <person name="Lee L.-H."/>
            <person name="Ser H.-L."/>
            <person name="Law J.W.-F."/>
        </authorList>
    </citation>
    <scope>NUCLEOTIDE SEQUENCE [LARGE SCALE GENOMIC DNA]</scope>
    <source>
        <strain evidence="4 5">MUSC 1</strain>
    </source>
</reference>
<organism evidence="4 5">
    <name type="scientific">Streptomyces monashensis</name>
    <dbReference type="NCBI Taxonomy" id="1678012"/>
    <lineage>
        <taxon>Bacteria</taxon>
        <taxon>Bacillati</taxon>
        <taxon>Actinomycetota</taxon>
        <taxon>Actinomycetes</taxon>
        <taxon>Kitasatosporales</taxon>
        <taxon>Streptomycetaceae</taxon>
        <taxon>Streptomyces</taxon>
    </lineage>
</organism>
<dbReference type="GO" id="GO:0140662">
    <property type="term" value="F:ATP-dependent protein folding chaperone"/>
    <property type="evidence" value="ECO:0007669"/>
    <property type="project" value="InterPro"/>
</dbReference>
<dbReference type="Proteomes" id="UP000179642">
    <property type="component" value="Unassembled WGS sequence"/>
</dbReference>
<dbReference type="GO" id="GO:0005524">
    <property type="term" value="F:ATP binding"/>
    <property type="evidence" value="ECO:0007669"/>
    <property type="project" value="UniProtKB-KW"/>
</dbReference>
<dbReference type="InterPro" id="IPR013126">
    <property type="entry name" value="Hsp_70_fam"/>
</dbReference>
<evidence type="ECO:0000256" key="1">
    <source>
        <dbReference type="ARBA" id="ARBA00022741"/>
    </source>
</evidence>
<keyword evidence="3" id="KW-0143">Chaperone</keyword>
<dbReference type="AlphaFoldDB" id="A0A1S2QN50"/>
<evidence type="ECO:0000313" key="4">
    <source>
        <dbReference type="EMBL" id="OIK07588.1"/>
    </source>
</evidence>
<dbReference type="EMBL" id="MLYO01000010">
    <property type="protein sequence ID" value="OIK07588.1"/>
    <property type="molecule type" value="Genomic_DNA"/>
</dbReference>